<dbReference type="Proteomes" id="UP000294530">
    <property type="component" value="Unassembled WGS sequence"/>
</dbReference>
<organism evidence="1 2">
    <name type="scientific">Bremia lactucae</name>
    <name type="common">Lettuce downy mildew</name>
    <dbReference type="NCBI Taxonomy" id="4779"/>
    <lineage>
        <taxon>Eukaryota</taxon>
        <taxon>Sar</taxon>
        <taxon>Stramenopiles</taxon>
        <taxon>Oomycota</taxon>
        <taxon>Peronosporomycetes</taxon>
        <taxon>Peronosporales</taxon>
        <taxon>Peronosporaceae</taxon>
        <taxon>Bremia</taxon>
    </lineage>
</organism>
<keyword evidence="2" id="KW-1185">Reference proteome</keyword>
<dbReference type="RefSeq" id="XP_067821207.1">
    <property type="nucleotide sequence ID" value="XM_067960584.1"/>
</dbReference>
<sequence length="97" mass="11551">MIFPPNDHFFQFHHSMGKPSAHHVAEQRDEYETIAWEIASLFREKECQKHHIVLTIYYNSDLEHASFFDEAKKYRTTLRSHRSLEALLGDPHRSIDL</sequence>
<reference evidence="1 2" key="1">
    <citation type="journal article" date="2021" name="Genome Biol.">
        <title>AFLAP: assembly-free linkage analysis pipeline using k-mers from genome sequencing data.</title>
        <authorList>
            <person name="Fletcher K."/>
            <person name="Zhang L."/>
            <person name="Gil J."/>
            <person name="Han R."/>
            <person name="Cavanaugh K."/>
            <person name="Michelmore R."/>
        </authorList>
    </citation>
    <scope>NUCLEOTIDE SEQUENCE [LARGE SCALE GENOMIC DNA]</scope>
    <source>
        <strain evidence="1 2">SF5</strain>
    </source>
</reference>
<dbReference type="GeneID" id="94346255"/>
<proteinExistence type="predicted"/>
<dbReference type="EMBL" id="SHOA02000015">
    <property type="protein sequence ID" value="TDH71708.1"/>
    <property type="molecule type" value="Genomic_DNA"/>
</dbReference>
<protein>
    <submittedName>
        <fullName evidence="1">Uncharacterized protein</fullName>
    </submittedName>
</protein>
<evidence type="ECO:0000313" key="1">
    <source>
        <dbReference type="EMBL" id="TDH71708.1"/>
    </source>
</evidence>
<accession>A0A976FRX6</accession>
<comment type="caution">
    <text evidence="1">The sequence shown here is derived from an EMBL/GenBank/DDBJ whole genome shotgun (WGS) entry which is preliminary data.</text>
</comment>
<dbReference type="AlphaFoldDB" id="A0A976FRX6"/>
<evidence type="ECO:0000313" key="2">
    <source>
        <dbReference type="Proteomes" id="UP000294530"/>
    </source>
</evidence>
<dbReference type="KEGG" id="blac:94346255"/>
<name>A0A976FRX6_BRELC</name>
<gene>
    <name evidence="1" type="ORF">CCR75_002487</name>
</gene>